<feature type="non-terminal residue" evidence="13">
    <location>
        <position position="1"/>
    </location>
</feature>
<dbReference type="InterPro" id="IPR036236">
    <property type="entry name" value="Znf_C2H2_sf"/>
</dbReference>
<feature type="domain" description="C2H2-type" evidence="12">
    <location>
        <begin position="37"/>
        <end position="57"/>
    </location>
</feature>
<evidence type="ECO:0000256" key="3">
    <source>
        <dbReference type="ARBA" id="ARBA00022723"/>
    </source>
</evidence>
<keyword evidence="8" id="KW-0238">DNA-binding</keyword>
<keyword evidence="10" id="KW-0539">Nucleus</keyword>
<accession>A0A7L2R2Z8</accession>
<dbReference type="Proteomes" id="UP000570288">
    <property type="component" value="Unassembled WGS sequence"/>
</dbReference>
<dbReference type="GO" id="GO:0000981">
    <property type="term" value="F:DNA-binding transcription factor activity, RNA polymerase II-specific"/>
    <property type="evidence" value="ECO:0007669"/>
    <property type="project" value="TreeGrafter"/>
</dbReference>
<dbReference type="SUPFAM" id="SSF57667">
    <property type="entry name" value="beta-beta-alpha zinc fingers"/>
    <property type="match status" value="1"/>
</dbReference>
<dbReference type="FunFam" id="3.30.160.60:FF:000056">
    <property type="entry name" value="Zinc finger and SCAN domain-containing 20"/>
    <property type="match status" value="1"/>
</dbReference>
<evidence type="ECO:0000313" key="13">
    <source>
        <dbReference type="EMBL" id="NXS03442.1"/>
    </source>
</evidence>
<dbReference type="GO" id="GO:0005667">
    <property type="term" value="C:transcription regulator complex"/>
    <property type="evidence" value="ECO:0007669"/>
    <property type="project" value="TreeGrafter"/>
</dbReference>
<dbReference type="Gene3D" id="3.30.160.60">
    <property type="entry name" value="Classic Zinc Finger"/>
    <property type="match status" value="2"/>
</dbReference>
<comment type="caution">
    <text evidence="13">The sequence shown here is derived from an EMBL/GenBank/DDBJ whole genome shotgun (WGS) entry which is preliminary data.</text>
</comment>
<sequence length="57" mass="6826">QTHMEERPYECPDCGKRFQNSSHLIRHQGTHTRERPCKCPKCGKRFNQSFALTRHQQ</sequence>
<feature type="non-terminal residue" evidence="13">
    <location>
        <position position="57"/>
    </location>
</feature>
<dbReference type="PANTHER" id="PTHR14003:SF23">
    <property type="entry name" value="ZINC FINGER PROTEIN 143"/>
    <property type="match status" value="1"/>
</dbReference>
<evidence type="ECO:0000256" key="7">
    <source>
        <dbReference type="ARBA" id="ARBA00023015"/>
    </source>
</evidence>
<dbReference type="Pfam" id="PF00096">
    <property type="entry name" value="zf-C2H2"/>
    <property type="match status" value="2"/>
</dbReference>
<evidence type="ECO:0000256" key="8">
    <source>
        <dbReference type="ARBA" id="ARBA00023125"/>
    </source>
</evidence>
<evidence type="ECO:0000313" key="14">
    <source>
        <dbReference type="Proteomes" id="UP000570288"/>
    </source>
</evidence>
<feature type="domain" description="C2H2-type" evidence="12">
    <location>
        <begin position="9"/>
        <end position="36"/>
    </location>
</feature>
<keyword evidence="3" id="KW-0479">Metal-binding</keyword>
<keyword evidence="9" id="KW-0804">Transcription</keyword>
<evidence type="ECO:0000259" key="12">
    <source>
        <dbReference type="PROSITE" id="PS50157"/>
    </source>
</evidence>
<dbReference type="OrthoDB" id="654211at2759"/>
<dbReference type="PANTHER" id="PTHR14003">
    <property type="entry name" value="TRANSCRIPTIONAL REPRESSOR PROTEIN YY"/>
    <property type="match status" value="1"/>
</dbReference>
<dbReference type="SMART" id="SM00355">
    <property type="entry name" value="ZnF_C2H2"/>
    <property type="match status" value="2"/>
</dbReference>
<dbReference type="AlphaFoldDB" id="A0A7L2R2Z8"/>
<dbReference type="GO" id="GO:0000978">
    <property type="term" value="F:RNA polymerase II cis-regulatory region sequence-specific DNA binding"/>
    <property type="evidence" value="ECO:0007669"/>
    <property type="project" value="TreeGrafter"/>
</dbReference>
<keyword evidence="6" id="KW-0862">Zinc</keyword>
<dbReference type="InterPro" id="IPR013087">
    <property type="entry name" value="Znf_C2H2_type"/>
</dbReference>
<organism evidence="13 14">
    <name type="scientific">Oxylabes madagascariensis</name>
    <name type="common">white-throated Oxylabes</name>
    <dbReference type="NCBI Taxonomy" id="98144"/>
    <lineage>
        <taxon>Eukaryota</taxon>
        <taxon>Metazoa</taxon>
        <taxon>Chordata</taxon>
        <taxon>Craniata</taxon>
        <taxon>Vertebrata</taxon>
        <taxon>Euteleostomi</taxon>
        <taxon>Archelosauria</taxon>
        <taxon>Archosauria</taxon>
        <taxon>Dinosauria</taxon>
        <taxon>Saurischia</taxon>
        <taxon>Theropoda</taxon>
        <taxon>Coelurosauria</taxon>
        <taxon>Aves</taxon>
        <taxon>Neognathae</taxon>
        <taxon>Neoaves</taxon>
        <taxon>Telluraves</taxon>
        <taxon>Australaves</taxon>
        <taxon>Passeriformes</taxon>
        <taxon>Sylvioidea</taxon>
        <taxon>Timaliidae</taxon>
        <taxon>Oxylabes</taxon>
    </lineage>
</organism>
<evidence type="ECO:0000256" key="10">
    <source>
        <dbReference type="ARBA" id="ARBA00023242"/>
    </source>
</evidence>
<dbReference type="EMBL" id="VYZR01240192">
    <property type="protein sequence ID" value="NXS03442.1"/>
    <property type="molecule type" value="Genomic_DNA"/>
</dbReference>
<keyword evidence="7" id="KW-0805">Transcription regulation</keyword>
<keyword evidence="14" id="KW-1185">Reference proteome</keyword>
<evidence type="ECO:0000256" key="5">
    <source>
        <dbReference type="ARBA" id="ARBA00022771"/>
    </source>
</evidence>
<keyword evidence="5 11" id="KW-0863">Zinc-finger</keyword>
<dbReference type="FunFam" id="3.30.160.60:FF:001228">
    <property type="entry name" value="Zinc finger protein 236"/>
    <property type="match status" value="1"/>
</dbReference>
<protein>
    <submittedName>
        <fullName evidence="13">ZN274 factor</fullName>
    </submittedName>
</protein>
<dbReference type="GO" id="GO:0031519">
    <property type="term" value="C:PcG protein complex"/>
    <property type="evidence" value="ECO:0007669"/>
    <property type="project" value="TreeGrafter"/>
</dbReference>
<comment type="subcellular location">
    <subcellularLocation>
        <location evidence="1">Nucleus</location>
    </subcellularLocation>
</comment>
<proteinExistence type="inferred from homology"/>
<dbReference type="GO" id="GO:0008270">
    <property type="term" value="F:zinc ion binding"/>
    <property type="evidence" value="ECO:0007669"/>
    <property type="project" value="UniProtKB-KW"/>
</dbReference>
<dbReference type="PROSITE" id="PS00028">
    <property type="entry name" value="ZINC_FINGER_C2H2_1"/>
    <property type="match status" value="1"/>
</dbReference>
<evidence type="ECO:0000256" key="11">
    <source>
        <dbReference type="PROSITE-ProRule" id="PRU00042"/>
    </source>
</evidence>
<dbReference type="GO" id="GO:0000785">
    <property type="term" value="C:chromatin"/>
    <property type="evidence" value="ECO:0007669"/>
    <property type="project" value="TreeGrafter"/>
</dbReference>
<evidence type="ECO:0000256" key="2">
    <source>
        <dbReference type="ARBA" id="ARBA00006991"/>
    </source>
</evidence>
<name>A0A7L2R2Z8_9PASS</name>
<keyword evidence="4" id="KW-0677">Repeat</keyword>
<evidence type="ECO:0000256" key="4">
    <source>
        <dbReference type="ARBA" id="ARBA00022737"/>
    </source>
</evidence>
<evidence type="ECO:0000256" key="9">
    <source>
        <dbReference type="ARBA" id="ARBA00023163"/>
    </source>
</evidence>
<gene>
    <name evidence="13" type="primary">Znf274</name>
    <name evidence="13" type="ORF">OXYMAD_R01900</name>
</gene>
<evidence type="ECO:0000256" key="6">
    <source>
        <dbReference type="ARBA" id="ARBA00022833"/>
    </source>
</evidence>
<comment type="similarity">
    <text evidence="2">Belongs to the krueppel C2H2-type zinc-finger protein family.</text>
</comment>
<evidence type="ECO:0000256" key="1">
    <source>
        <dbReference type="ARBA" id="ARBA00004123"/>
    </source>
</evidence>
<dbReference type="PROSITE" id="PS50157">
    <property type="entry name" value="ZINC_FINGER_C2H2_2"/>
    <property type="match status" value="2"/>
</dbReference>
<reference evidence="13 14" key="1">
    <citation type="submission" date="2019-09" db="EMBL/GenBank/DDBJ databases">
        <title>Bird 10,000 Genomes (B10K) Project - Family phase.</title>
        <authorList>
            <person name="Zhang G."/>
        </authorList>
    </citation>
    <scope>NUCLEOTIDE SEQUENCE [LARGE SCALE GENOMIC DNA]</scope>
    <source>
        <strain evidence="13">B10K-DU-002-81</strain>
    </source>
</reference>